<evidence type="ECO:0000313" key="3">
    <source>
        <dbReference type="RefSeq" id="XP_014469290.1"/>
    </source>
</evidence>
<accession>A0A6P3WT90</accession>
<sequence>MRMPEIMAETFVRGLVDKIMVEVLNVIVTMQNGKPWEQRVDEETGDGQSELVHGRSQAHVQVNYSKADEMELIAKIVRDLRDVQIGDSCYVLPPPLLALEKQVKNTAGNIEDAPGATDAIETRTTQGQGDTHTSEQTETVRKEKEEGEAANVSIGLLHQLIEELQNKQISATSSKNVASLTTSTSSGEEHISIWEEEEEQFIRTIEHPGNPTFRASESAACFRDVELQSREEPTAELRSRSSQHAASTSRETCLEEVPIVKYESSPLSKSRRENAAMMEEILIVDDIETQKEGEATMATNKKKKKKGLGGRLRRFFRAVFGRKN</sequence>
<dbReference type="AlphaFoldDB" id="A0A6P3WT90"/>
<dbReference type="OrthoDB" id="7554726at2759"/>
<feature type="region of interest" description="Disordered" evidence="1">
    <location>
        <begin position="109"/>
        <end position="147"/>
    </location>
</feature>
<feature type="compositionally biased region" description="Polar residues" evidence="1">
    <location>
        <begin position="240"/>
        <end position="250"/>
    </location>
</feature>
<evidence type="ECO:0000256" key="1">
    <source>
        <dbReference type="SAM" id="MobiDB-lite"/>
    </source>
</evidence>
<feature type="region of interest" description="Disordered" evidence="1">
    <location>
        <begin position="228"/>
        <end position="250"/>
    </location>
</feature>
<reference evidence="3" key="1">
    <citation type="submission" date="2025-08" db="UniProtKB">
        <authorList>
            <consortium name="RefSeq"/>
        </authorList>
    </citation>
    <scope>IDENTIFICATION</scope>
</reference>
<dbReference type="KEGG" id="dqu:106741612"/>
<feature type="compositionally biased region" description="Basic and acidic residues" evidence="1">
    <location>
        <begin position="132"/>
        <end position="147"/>
    </location>
</feature>
<evidence type="ECO:0000313" key="2">
    <source>
        <dbReference type="Proteomes" id="UP000515204"/>
    </source>
</evidence>
<keyword evidence="2" id="KW-1185">Reference proteome</keyword>
<dbReference type="RefSeq" id="XP_014469290.1">
    <property type="nucleotide sequence ID" value="XM_014613804.1"/>
</dbReference>
<dbReference type="GeneID" id="106741612"/>
<proteinExistence type="predicted"/>
<protein>
    <submittedName>
        <fullName evidence="3">Uncharacterized protein LOC106741612</fullName>
    </submittedName>
</protein>
<feature type="compositionally biased region" description="Polar residues" evidence="1">
    <location>
        <begin position="122"/>
        <end position="131"/>
    </location>
</feature>
<dbReference type="Proteomes" id="UP000515204">
    <property type="component" value="Unplaced"/>
</dbReference>
<organism evidence="2 3">
    <name type="scientific">Dinoponera quadriceps</name>
    <name type="common">South American ant</name>
    <dbReference type="NCBI Taxonomy" id="609295"/>
    <lineage>
        <taxon>Eukaryota</taxon>
        <taxon>Metazoa</taxon>
        <taxon>Ecdysozoa</taxon>
        <taxon>Arthropoda</taxon>
        <taxon>Hexapoda</taxon>
        <taxon>Insecta</taxon>
        <taxon>Pterygota</taxon>
        <taxon>Neoptera</taxon>
        <taxon>Endopterygota</taxon>
        <taxon>Hymenoptera</taxon>
        <taxon>Apocrita</taxon>
        <taxon>Aculeata</taxon>
        <taxon>Formicoidea</taxon>
        <taxon>Formicidae</taxon>
        <taxon>Ponerinae</taxon>
        <taxon>Ponerini</taxon>
        <taxon>Dinoponera</taxon>
    </lineage>
</organism>
<feature type="compositionally biased region" description="Basic and acidic residues" evidence="1">
    <location>
        <begin position="228"/>
        <end position="239"/>
    </location>
</feature>
<gene>
    <name evidence="3" type="primary">LOC106741612</name>
</gene>
<name>A0A6P3WT90_DINQU</name>